<gene>
    <name evidence="1" type="ORF">DFR37_111143</name>
</gene>
<name>A0A366H4M2_9BURK</name>
<dbReference type="Gene3D" id="1.10.260.40">
    <property type="entry name" value="lambda repressor-like DNA-binding domains"/>
    <property type="match status" value="1"/>
</dbReference>
<accession>A0A366H4M2</accession>
<dbReference type="EMBL" id="QNRQ01000011">
    <property type="protein sequence ID" value="RBP36835.1"/>
    <property type="molecule type" value="Genomic_DNA"/>
</dbReference>
<dbReference type="InterPro" id="IPR010982">
    <property type="entry name" value="Lambda_DNA-bd_dom_sf"/>
</dbReference>
<protein>
    <recommendedName>
        <fullName evidence="3">YdaS antitoxin of YdaST toxin-antitoxin system</fullName>
    </recommendedName>
</protein>
<dbReference type="RefSeq" id="WP_113934493.1">
    <property type="nucleotide sequence ID" value="NZ_JACCEU010000003.1"/>
</dbReference>
<keyword evidence="2" id="KW-1185">Reference proteome</keyword>
<comment type="caution">
    <text evidence="1">The sequence shown here is derived from an EMBL/GenBank/DDBJ whole genome shotgun (WGS) entry which is preliminary data.</text>
</comment>
<proteinExistence type="predicted"/>
<reference evidence="1 2" key="1">
    <citation type="submission" date="2018-06" db="EMBL/GenBank/DDBJ databases">
        <title>Genomic Encyclopedia of Type Strains, Phase IV (KMG-IV): sequencing the most valuable type-strain genomes for metagenomic binning, comparative biology and taxonomic classification.</title>
        <authorList>
            <person name="Goeker M."/>
        </authorList>
    </citation>
    <scope>NUCLEOTIDE SEQUENCE [LARGE SCALE GENOMIC DNA]</scope>
    <source>
        <strain evidence="1 2">DSM 25520</strain>
    </source>
</reference>
<dbReference type="SUPFAM" id="SSF47413">
    <property type="entry name" value="lambda repressor-like DNA-binding domains"/>
    <property type="match status" value="1"/>
</dbReference>
<organism evidence="1 2">
    <name type="scientific">Eoetvoesiella caeni</name>
    <dbReference type="NCBI Taxonomy" id="645616"/>
    <lineage>
        <taxon>Bacteria</taxon>
        <taxon>Pseudomonadati</taxon>
        <taxon>Pseudomonadota</taxon>
        <taxon>Betaproteobacteria</taxon>
        <taxon>Burkholderiales</taxon>
        <taxon>Alcaligenaceae</taxon>
        <taxon>Eoetvoesiella</taxon>
    </lineage>
</organism>
<dbReference type="GO" id="GO:0003677">
    <property type="term" value="F:DNA binding"/>
    <property type="evidence" value="ECO:0007669"/>
    <property type="project" value="InterPro"/>
</dbReference>
<dbReference type="AlphaFoldDB" id="A0A366H4M2"/>
<sequence length="70" mass="7696">MNRHEEIKKAIFNMGGLKIAASTLNVTPGAISKWVRNGVIPNLHKAEHVANASGFDLASLRPRYEQKANI</sequence>
<evidence type="ECO:0000313" key="1">
    <source>
        <dbReference type="EMBL" id="RBP36835.1"/>
    </source>
</evidence>
<dbReference type="OrthoDB" id="8780889at2"/>
<dbReference type="Proteomes" id="UP000253628">
    <property type="component" value="Unassembled WGS sequence"/>
</dbReference>
<evidence type="ECO:0008006" key="3">
    <source>
        <dbReference type="Google" id="ProtNLM"/>
    </source>
</evidence>
<evidence type="ECO:0000313" key="2">
    <source>
        <dbReference type="Proteomes" id="UP000253628"/>
    </source>
</evidence>